<dbReference type="AlphaFoldDB" id="A0A0J7IXT8"/>
<proteinExistence type="predicted"/>
<gene>
    <name evidence="1" type="ORF">ACM44_11150</name>
</gene>
<name>A0A0J7IXT8_9FLAO</name>
<comment type="caution">
    <text evidence="1">The sequence shown here is derived from an EMBL/GenBank/DDBJ whole genome shotgun (WGS) entry which is preliminary data.</text>
</comment>
<evidence type="ECO:0008006" key="3">
    <source>
        <dbReference type="Google" id="ProtNLM"/>
    </source>
</evidence>
<reference evidence="1 2" key="1">
    <citation type="journal article" date="2004" name="Int. J. Syst. Evol. Microbiol.">
        <title>Kaistella koreensis gen. nov., sp. nov., a novel member of the Chryseobacterium-Bergeyella-Riemerella branch.</title>
        <authorList>
            <person name="Kim M.K."/>
            <person name="Im W.T."/>
            <person name="Shin Y.K."/>
            <person name="Lim J.H."/>
            <person name="Kim S.H."/>
            <person name="Lee B.C."/>
            <person name="Park M.Y."/>
            <person name="Lee K.Y."/>
            <person name="Lee S.T."/>
        </authorList>
    </citation>
    <scope>NUCLEOTIDE SEQUENCE [LARGE SCALE GENOMIC DNA]</scope>
    <source>
        <strain evidence="1 2">CCUG 49689</strain>
    </source>
</reference>
<dbReference type="PATRIC" id="fig|1304281.5.peg.2394"/>
<keyword evidence="2" id="KW-1185">Reference proteome</keyword>
<dbReference type="STRING" id="1304281.ACM44_11150"/>
<organism evidence="1 2">
    <name type="scientific">Chryseobacterium koreense CCUG 49689</name>
    <dbReference type="NCBI Taxonomy" id="1304281"/>
    <lineage>
        <taxon>Bacteria</taxon>
        <taxon>Pseudomonadati</taxon>
        <taxon>Bacteroidota</taxon>
        <taxon>Flavobacteriia</taxon>
        <taxon>Flavobacteriales</taxon>
        <taxon>Weeksellaceae</taxon>
        <taxon>Chryseobacterium group</taxon>
        <taxon>Chryseobacterium</taxon>
    </lineage>
</organism>
<dbReference type="Proteomes" id="UP000035900">
    <property type="component" value="Unassembled WGS sequence"/>
</dbReference>
<sequence>MKKSIFFVVTLFFCGHVLGQDSYLFGNDLYSGINAAGISPTHIFLNPNPWEVNLLAEDVFVQNDYGYISSQHILGLPGSTIKTASIPKNVTGTNTPNVFDYYNKDFSTYHFSSDLYGPSFSIRTNIKDRKYAFGFFSRLRTQSSTINADNYIRFDNQGILEPEKYEMQPLKLSFMNWAELGFNFATKIFPYADKHWIIGGNIKYENGLDGVLISEKSLELRRTTATDSSGIGKKIISAHDFDIDASYATNYNFSTKRYEPKRAGTGFGIDFGLTMLDQDDDADEYDTKLSFNILDFGYVNFTGENHNFTGSAIQLTDNPAFENKKFDDPQKILQTLSDEVYGDPHQSLRGTEFKIGLPTSIHVNFSKNVGTNKFVNANWIQRVPVFENSLRRSNIFNISYTVQKPVIGYGISSSLYEYRDVQFGGYFRVGPLILGSENLLPMLFSQKKLHSADFYFALKLYPFWDNEMKRHRRRKCNCD</sequence>
<evidence type="ECO:0000313" key="2">
    <source>
        <dbReference type="Proteomes" id="UP000035900"/>
    </source>
</evidence>
<accession>A0A0J7IXT8</accession>
<protein>
    <recommendedName>
        <fullName evidence="3">DUF5723 domain-containing protein</fullName>
    </recommendedName>
</protein>
<dbReference type="EMBL" id="LFNG01000015">
    <property type="protein sequence ID" value="KMQ70614.1"/>
    <property type="molecule type" value="Genomic_DNA"/>
</dbReference>
<evidence type="ECO:0000313" key="1">
    <source>
        <dbReference type="EMBL" id="KMQ70614.1"/>
    </source>
</evidence>